<proteinExistence type="predicted"/>
<sequence>MKKHRLSTWFYFLIPSLLGIVLFMVPLKFGEEWKVPIAKLADILSGFLEPAMPMTAMILISIAAIGSLIYLFIPKADGTGAPTLLESLFKVTPFWAITRVVGAIFAIMVTFQIGPEAIWSEDTGGLLLAPDGLVSFLFTIFLFAGLLLPLLLNFGLLEFFGTMMVKVMRPLFKLPGRSSIDALASWIGDGTIGVLLTSKQYEEGHYTQKEASIIATTFSVVSITFSLVIIDTVGMSQYFLPFYGTILLTGVVLALVMPRIYPLRSKKEEYIDGRPFTGEEEKLPAGYNVVNHGLENALETASKNRSIGKVFTDGMRNVLDMWLGVAPVVMAFGTVALILAEYTGVFTFLGKPFEPILSVLGIPEAAAAAQSMVVGFADMFLPVILADGVITSPITLFTIATVSVVQLIYMSEVGGLILGTKIPINILDLIVIFLLRTLIALPIVAGVAHLLF</sequence>
<feature type="domain" description="Nucleoside transporter/FeoB GTPase Gate" evidence="2">
    <location>
        <begin position="137"/>
        <end position="234"/>
    </location>
</feature>
<keyword evidence="4" id="KW-1185">Reference proteome</keyword>
<evidence type="ECO:0000313" key="4">
    <source>
        <dbReference type="Proteomes" id="UP001597231"/>
    </source>
</evidence>
<feature type="transmembrane region" description="Helical" evidence="1">
    <location>
        <begin position="9"/>
        <end position="30"/>
    </location>
</feature>
<comment type="caution">
    <text evidence="3">The sequence shown here is derived from an EMBL/GenBank/DDBJ whole genome shotgun (WGS) entry which is preliminary data.</text>
</comment>
<accession>A0ABW3TZ58</accession>
<evidence type="ECO:0000256" key="1">
    <source>
        <dbReference type="SAM" id="Phobius"/>
    </source>
</evidence>
<evidence type="ECO:0000313" key="3">
    <source>
        <dbReference type="EMBL" id="MFD1205634.1"/>
    </source>
</evidence>
<dbReference type="Proteomes" id="UP001597231">
    <property type="component" value="Unassembled WGS sequence"/>
</dbReference>
<gene>
    <name evidence="3" type="ORF">ACFQ38_11035</name>
</gene>
<protein>
    <submittedName>
        <fullName evidence="3">YjiH family protein</fullName>
    </submittedName>
</protein>
<evidence type="ECO:0000259" key="2">
    <source>
        <dbReference type="Pfam" id="PF07670"/>
    </source>
</evidence>
<organism evidence="3 4">
    <name type="scientific">Sporosarcina contaminans</name>
    <dbReference type="NCBI Taxonomy" id="633403"/>
    <lineage>
        <taxon>Bacteria</taxon>
        <taxon>Bacillati</taxon>
        <taxon>Bacillota</taxon>
        <taxon>Bacilli</taxon>
        <taxon>Bacillales</taxon>
        <taxon>Caryophanaceae</taxon>
        <taxon>Sporosarcina</taxon>
    </lineage>
</organism>
<feature type="transmembrane region" description="Helical" evidence="1">
    <location>
        <begin position="94"/>
        <end position="113"/>
    </location>
</feature>
<reference evidence="4" key="1">
    <citation type="journal article" date="2019" name="Int. J. Syst. Evol. Microbiol.">
        <title>The Global Catalogue of Microorganisms (GCM) 10K type strain sequencing project: providing services to taxonomists for standard genome sequencing and annotation.</title>
        <authorList>
            <consortium name="The Broad Institute Genomics Platform"/>
            <consortium name="The Broad Institute Genome Sequencing Center for Infectious Disease"/>
            <person name="Wu L."/>
            <person name="Ma J."/>
        </authorList>
    </citation>
    <scope>NUCLEOTIDE SEQUENCE [LARGE SCALE GENOMIC DNA]</scope>
    <source>
        <strain evidence="4">CCUG 53915</strain>
    </source>
</reference>
<dbReference type="RefSeq" id="WP_336822876.1">
    <property type="nucleotide sequence ID" value="NZ_JBHTLT010000049.1"/>
</dbReference>
<name>A0ABW3TZ58_9BACL</name>
<feature type="transmembrane region" description="Helical" evidence="1">
    <location>
        <begin position="321"/>
        <end position="340"/>
    </location>
</feature>
<dbReference type="Pfam" id="PF07670">
    <property type="entry name" value="Gate"/>
    <property type="match status" value="1"/>
</dbReference>
<keyword evidence="1" id="KW-1133">Transmembrane helix</keyword>
<feature type="transmembrane region" description="Helical" evidence="1">
    <location>
        <begin position="133"/>
        <end position="160"/>
    </location>
</feature>
<feature type="transmembrane region" description="Helical" evidence="1">
    <location>
        <begin position="388"/>
        <end position="409"/>
    </location>
</feature>
<feature type="transmembrane region" description="Helical" evidence="1">
    <location>
        <begin position="242"/>
        <end position="261"/>
    </location>
</feature>
<dbReference type="EMBL" id="JBHTLT010000049">
    <property type="protein sequence ID" value="MFD1205634.1"/>
    <property type="molecule type" value="Genomic_DNA"/>
</dbReference>
<feature type="transmembrane region" description="Helical" evidence="1">
    <location>
        <begin position="50"/>
        <end position="73"/>
    </location>
</feature>
<feature type="transmembrane region" description="Helical" evidence="1">
    <location>
        <begin position="211"/>
        <end position="230"/>
    </location>
</feature>
<feature type="transmembrane region" description="Helical" evidence="1">
    <location>
        <begin position="429"/>
        <end position="451"/>
    </location>
</feature>
<keyword evidence="1" id="KW-0812">Transmembrane</keyword>
<keyword evidence="1" id="KW-0472">Membrane</keyword>
<dbReference type="InterPro" id="IPR011642">
    <property type="entry name" value="Gate_dom"/>
</dbReference>
<feature type="transmembrane region" description="Helical" evidence="1">
    <location>
        <begin position="360"/>
        <end position="381"/>
    </location>
</feature>